<dbReference type="FunFam" id="1.10.10.790:FF:000002">
    <property type="entry name" value="Splicing factor 3A subunit 1"/>
    <property type="match status" value="1"/>
</dbReference>
<evidence type="ECO:0000256" key="4">
    <source>
        <dbReference type="ARBA" id="ARBA00022737"/>
    </source>
</evidence>
<feature type="domain" description="SURP motif" evidence="9">
    <location>
        <begin position="179"/>
        <end position="221"/>
    </location>
</feature>
<evidence type="ECO:0000313" key="11">
    <source>
        <dbReference type="Proteomes" id="UP000812966"/>
    </source>
</evidence>
<dbReference type="PROSITE" id="PS50053">
    <property type="entry name" value="UBIQUITIN_2"/>
    <property type="match status" value="1"/>
</dbReference>
<dbReference type="SUPFAM" id="SSF109905">
    <property type="entry name" value="Surp module (SWAP domain)"/>
    <property type="match status" value="2"/>
</dbReference>
<dbReference type="Gene3D" id="3.10.20.90">
    <property type="entry name" value="Phosphatidylinositol 3-kinase Catalytic Subunit, Chain A, domain 1"/>
    <property type="match status" value="1"/>
</dbReference>
<dbReference type="SMART" id="SM00648">
    <property type="entry name" value="SWAP"/>
    <property type="match status" value="2"/>
</dbReference>
<keyword evidence="11" id="KW-1185">Reference proteome</keyword>
<dbReference type="PANTHER" id="PTHR15316:SF1">
    <property type="entry name" value="SPLICING FACTOR 3A SUBUNIT 1"/>
    <property type="match status" value="1"/>
</dbReference>
<dbReference type="Gene3D" id="1.10.10.790">
    <property type="entry name" value="Surp module"/>
    <property type="match status" value="2"/>
</dbReference>
<evidence type="ECO:0000256" key="1">
    <source>
        <dbReference type="ARBA" id="ARBA00004123"/>
    </source>
</evidence>
<evidence type="ECO:0000256" key="5">
    <source>
        <dbReference type="ARBA" id="ARBA00023187"/>
    </source>
</evidence>
<feature type="region of interest" description="Disordered" evidence="7">
    <location>
        <begin position="118"/>
        <end position="147"/>
    </location>
</feature>
<evidence type="ECO:0000256" key="6">
    <source>
        <dbReference type="ARBA" id="ARBA00023242"/>
    </source>
</evidence>
<feature type="compositionally biased region" description="Low complexity" evidence="7">
    <location>
        <begin position="118"/>
        <end position="132"/>
    </location>
</feature>
<gene>
    <name evidence="10" type="ORF">FFLO_02581</name>
</gene>
<dbReference type="FunFam" id="1.10.10.790:FF:000001">
    <property type="entry name" value="Splicing factor 3a, subunit 1"/>
    <property type="match status" value="1"/>
</dbReference>
<dbReference type="GO" id="GO:0045292">
    <property type="term" value="P:mRNA cis splicing, via spliceosome"/>
    <property type="evidence" value="ECO:0007669"/>
    <property type="project" value="InterPro"/>
</dbReference>
<evidence type="ECO:0000256" key="2">
    <source>
        <dbReference type="ARBA" id="ARBA00022664"/>
    </source>
</evidence>
<dbReference type="GO" id="GO:0005686">
    <property type="term" value="C:U2 snRNP"/>
    <property type="evidence" value="ECO:0007669"/>
    <property type="project" value="UniProtKB-ARBA"/>
</dbReference>
<dbReference type="Pfam" id="PF01805">
    <property type="entry name" value="Surp"/>
    <property type="match status" value="2"/>
</dbReference>
<feature type="domain" description="Ubiquitin-like" evidence="8">
    <location>
        <begin position="772"/>
        <end position="825"/>
    </location>
</feature>
<dbReference type="PANTHER" id="PTHR15316">
    <property type="entry name" value="SPLICEOSOME ASSOCIATED PROTEIN 114/SWAP SPLICING FACTOR-RELATED"/>
    <property type="match status" value="1"/>
</dbReference>
<name>A0A8K0JSI9_9TREE</name>
<proteinExistence type="predicted"/>
<protein>
    <recommendedName>
        <fullName evidence="12">Splicing factor 3A subunit 1</fullName>
    </recommendedName>
</protein>
<feature type="region of interest" description="Disordered" evidence="7">
    <location>
        <begin position="1"/>
        <end position="40"/>
    </location>
</feature>
<dbReference type="GO" id="GO:0000381">
    <property type="term" value="P:regulation of alternative mRNA splicing, via spliceosome"/>
    <property type="evidence" value="ECO:0007669"/>
    <property type="project" value="TreeGrafter"/>
</dbReference>
<dbReference type="EMBL" id="JABELV010000042">
    <property type="protein sequence ID" value="KAG7561941.1"/>
    <property type="molecule type" value="Genomic_DNA"/>
</dbReference>
<dbReference type="GO" id="GO:0071004">
    <property type="term" value="C:U2-type prespliceosome"/>
    <property type="evidence" value="ECO:0007669"/>
    <property type="project" value="TreeGrafter"/>
</dbReference>
<dbReference type="InterPro" id="IPR029071">
    <property type="entry name" value="Ubiquitin-like_domsf"/>
</dbReference>
<feature type="compositionally biased region" description="Basic and acidic residues" evidence="7">
    <location>
        <begin position="135"/>
        <end position="147"/>
    </location>
</feature>
<dbReference type="Pfam" id="PF12230">
    <property type="entry name" value="PRP21_like_P"/>
    <property type="match status" value="1"/>
</dbReference>
<reference evidence="10" key="1">
    <citation type="submission" date="2020-04" db="EMBL/GenBank/DDBJ databases">
        <title>Analysis of mating type loci in Filobasidium floriforme.</title>
        <authorList>
            <person name="Nowrousian M."/>
        </authorList>
    </citation>
    <scope>NUCLEOTIDE SEQUENCE</scope>
    <source>
        <strain evidence="10">CBS 6242</strain>
    </source>
</reference>
<dbReference type="InterPro" id="IPR000061">
    <property type="entry name" value="Surp"/>
</dbReference>
<dbReference type="InterPro" id="IPR022030">
    <property type="entry name" value="SF3A1_dom"/>
</dbReference>
<evidence type="ECO:0000313" key="10">
    <source>
        <dbReference type="EMBL" id="KAG7561941.1"/>
    </source>
</evidence>
<dbReference type="InterPro" id="IPR045146">
    <property type="entry name" value="SF3A1"/>
</dbReference>
<keyword evidence="4" id="KW-0677">Repeat</keyword>
<accession>A0A8K0JSI9</accession>
<keyword evidence="5" id="KW-0508">mRNA splicing</keyword>
<feature type="domain" description="SURP motif" evidence="9">
    <location>
        <begin position="56"/>
        <end position="100"/>
    </location>
</feature>
<dbReference type="InterPro" id="IPR035967">
    <property type="entry name" value="SWAP/Surp_sf"/>
</dbReference>
<organism evidence="10 11">
    <name type="scientific">Filobasidium floriforme</name>
    <dbReference type="NCBI Taxonomy" id="5210"/>
    <lineage>
        <taxon>Eukaryota</taxon>
        <taxon>Fungi</taxon>
        <taxon>Dikarya</taxon>
        <taxon>Basidiomycota</taxon>
        <taxon>Agaricomycotina</taxon>
        <taxon>Tremellomycetes</taxon>
        <taxon>Filobasidiales</taxon>
        <taxon>Filobasidiaceae</taxon>
        <taxon>Filobasidium</taxon>
    </lineage>
</organism>
<evidence type="ECO:0000256" key="7">
    <source>
        <dbReference type="SAM" id="MobiDB-lite"/>
    </source>
</evidence>
<keyword evidence="6" id="KW-0539">Nucleus</keyword>
<evidence type="ECO:0000259" key="8">
    <source>
        <dbReference type="PROSITE" id="PS50053"/>
    </source>
</evidence>
<keyword evidence="2" id="KW-0507">mRNA processing</keyword>
<comment type="subcellular location">
    <subcellularLocation>
        <location evidence="1">Nucleus</location>
    </subcellularLocation>
</comment>
<keyword evidence="3" id="KW-0747">Spliceosome</keyword>
<feature type="region of interest" description="Disordered" evidence="7">
    <location>
        <begin position="629"/>
        <end position="714"/>
    </location>
</feature>
<feature type="compositionally biased region" description="Polar residues" evidence="7">
    <location>
        <begin position="341"/>
        <end position="356"/>
    </location>
</feature>
<feature type="compositionally biased region" description="Acidic residues" evidence="7">
    <location>
        <begin position="358"/>
        <end position="372"/>
    </location>
</feature>
<feature type="compositionally biased region" description="Polar residues" evidence="7">
    <location>
        <begin position="17"/>
        <end position="29"/>
    </location>
</feature>
<comment type="caution">
    <text evidence="10">The sequence shown here is derived from an EMBL/GenBank/DDBJ whole genome shotgun (WGS) entry which is preliminary data.</text>
</comment>
<evidence type="ECO:0000256" key="3">
    <source>
        <dbReference type="ARBA" id="ARBA00022728"/>
    </source>
</evidence>
<sequence>MSTLTLPPPQNGVGAQEVSTTAPSLSSHNGDVPEQPRRSEELLKGIIYPSREIRGIIDKTAVHIAKSPSPQLLEDRIREHQRADPKFSFLRDSDPFNRYYRYMIEKVKEDGEEVALSASTAPTAADSAETSAVNRETEDERRSREDALRKARQKEVIEAPRPFEFTVELPNVTAIDLDTLRLTALFTARRGRKFLEGLSVREGRNFEFDFLRPSHSLYGYFNRMVEQYSKILHPAEEQLARLKQGDSSKWELLEECKKRGEWEKVRKDKEQQKKEEAEKEAQAFAEIDWQDFAVVQNIEFTSADQTIDLPPPTSIDALRMMGLNEKRMAAMIVEETGAEQIGQSQTDKQTADSTDANGEMDVEMDEDSEDDEVKAQKTREAEELARAREIQAKAMGQAGMKIRKDYQPKGLAGRQAGRAKVATAICPYCKQSIPEAEMSEHIRIELLDPRYREQQQHLEQRKTQQALLTVNADVAGSLKQLANARTDLFGTAEEEERRKQQEDEERAARRAKEAIIWDGHTASKAATLETFQKSFNLDDQIAAIQKKHHLLPTAPSTAIGPQIGVTAAEMPPAHAAGAGTPGGGTAFTGAVISAGPSAPSAPPIPQMINPYGEFRPFHDQPAFDPSVFNASPMPTHMQGSGTPGQNGDLGAQSPSGPSGLPARPGGIPMHPSRMAALGGVPSSDQAAVPSPPTTGQVRPFDAIDSAGEDGQAKRPRIEKLAGGAFYPETEWIALHPNPISIAVQLPNMPEKPEWKLNGSIITIPDLPLNFLVSSLRDRIASIVEAQLPISRMRFDYGVKVLSNASTLASVNLDDGDMIVLSIRKK</sequence>
<dbReference type="SUPFAM" id="SSF54236">
    <property type="entry name" value="Ubiquitin-like"/>
    <property type="match status" value="1"/>
</dbReference>
<dbReference type="AlphaFoldDB" id="A0A8K0JSI9"/>
<dbReference type="InterPro" id="IPR000626">
    <property type="entry name" value="Ubiquitin-like_dom"/>
</dbReference>
<dbReference type="Proteomes" id="UP000812966">
    <property type="component" value="Unassembled WGS sequence"/>
</dbReference>
<evidence type="ECO:0000259" key="9">
    <source>
        <dbReference type="PROSITE" id="PS50128"/>
    </source>
</evidence>
<feature type="compositionally biased region" description="Pro residues" evidence="7">
    <location>
        <begin position="1"/>
        <end position="10"/>
    </location>
</feature>
<evidence type="ECO:0008006" key="12">
    <source>
        <dbReference type="Google" id="ProtNLM"/>
    </source>
</evidence>
<dbReference type="PROSITE" id="PS50128">
    <property type="entry name" value="SURP"/>
    <property type="match status" value="2"/>
</dbReference>
<dbReference type="OrthoDB" id="447637at2759"/>
<feature type="region of interest" description="Disordered" evidence="7">
    <location>
        <begin position="337"/>
        <end position="376"/>
    </location>
</feature>
<dbReference type="GO" id="GO:0071013">
    <property type="term" value="C:catalytic step 2 spliceosome"/>
    <property type="evidence" value="ECO:0007669"/>
    <property type="project" value="TreeGrafter"/>
</dbReference>
<dbReference type="GO" id="GO:0003723">
    <property type="term" value="F:RNA binding"/>
    <property type="evidence" value="ECO:0007669"/>
    <property type="project" value="InterPro"/>
</dbReference>